<dbReference type="InterPro" id="IPR011009">
    <property type="entry name" value="Kinase-like_dom_sf"/>
</dbReference>
<proteinExistence type="predicted"/>
<dbReference type="SUPFAM" id="SSF56112">
    <property type="entry name" value="Protein kinase-like (PK-like)"/>
    <property type="match status" value="1"/>
</dbReference>
<feature type="domain" description="Aminoglycoside phosphotransferase" evidence="1">
    <location>
        <begin position="143"/>
        <end position="347"/>
    </location>
</feature>
<accession>A0ABT1A3R7</accession>
<name>A0ABT1A3R7_9PSEU</name>
<evidence type="ECO:0000313" key="3">
    <source>
        <dbReference type="Proteomes" id="UP001165283"/>
    </source>
</evidence>
<protein>
    <submittedName>
        <fullName evidence="2">Phosphotransferase</fullName>
    </submittedName>
</protein>
<keyword evidence="3" id="KW-1185">Reference proteome</keyword>
<organism evidence="2 3">
    <name type="scientific">Pseudonocardia humida</name>
    <dbReference type="NCBI Taxonomy" id="2800819"/>
    <lineage>
        <taxon>Bacteria</taxon>
        <taxon>Bacillati</taxon>
        <taxon>Actinomycetota</taxon>
        <taxon>Actinomycetes</taxon>
        <taxon>Pseudonocardiales</taxon>
        <taxon>Pseudonocardiaceae</taxon>
        <taxon>Pseudonocardia</taxon>
    </lineage>
</organism>
<sequence>MDPVTTAPLTLLLGPEAPAVLATALDGYRGRLHALRVASVAVQPTGAAVVQYRADVERADGSRTAETLAATTGGRIPSGAAVLSGEHDGRPVEVGVWRWPQDPALPALAAATDPDRLRDALAAAGLPRTGPPRVRVRAYRPGRRAVLQVDGGGPRLYLKVVRPAAVDALVARHGLLAGPAPVPPVLAATADGLVVLPEQPGTPVRALLGGGAPLPSPADLDALLDALPPALAGLPSRPGHLGRVRHFTDVLALTAVTAPAEREALDALAAALEATDAGAPATVPVHGDLHDGQLLAADGSVTGLLDVDTAGPGHRVDEWATLLAHLSVRAPHERDPGPVRRYGATLLAHAEERVDRAALRPRIAAAVLGLATGPFRVQQPGWAAHTRARLGLAGRWLG</sequence>
<dbReference type="InterPro" id="IPR002575">
    <property type="entry name" value="Aminoglycoside_PTrfase"/>
</dbReference>
<dbReference type="Gene3D" id="3.90.1200.10">
    <property type="match status" value="1"/>
</dbReference>
<comment type="caution">
    <text evidence="2">The sequence shown here is derived from an EMBL/GenBank/DDBJ whole genome shotgun (WGS) entry which is preliminary data.</text>
</comment>
<evidence type="ECO:0000259" key="1">
    <source>
        <dbReference type="Pfam" id="PF01636"/>
    </source>
</evidence>
<dbReference type="Proteomes" id="UP001165283">
    <property type="component" value="Unassembled WGS sequence"/>
</dbReference>
<reference evidence="2" key="1">
    <citation type="submission" date="2021-04" db="EMBL/GenBank/DDBJ databases">
        <title>Pseudonocardia sp. nov., isolated from sandy soil of mangrove forest.</title>
        <authorList>
            <person name="Zan Z."/>
            <person name="Huang R."/>
            <person name="Liu W."/>
        </authorList>
    </citation>
    <scope>NUCLEOTIDE SEQUENCE</scope>
    <source>
        <strain evidence="2">S2-4</strain>
    </source>
</reference>
<gene>
    <name evidence="2" type="ORF">KDL28_21455</name>
</gene>
<evidence type="ECO:0000313" key="2">
    <source>
        <dbReference type="EMBL" id="MCO1657630.1"/>
    </source>
</evidence>
<dbReference type="EMBL" id="JAGSOV010000045">
    <property type="protein sequence ID" value="MCO1657630.1"/>
    <property type="molecule type" value="Genomic_DNA"/>
</dbReference>
<dbReference type="Pfam" id="PF01636">
    <property type="entry name" value="APH"/>
    <property type="match status" value="1"/>
</dbReference>